<protein>
    <submittedName>
        <fullName evidence="6">cAMP-activated global transcriptional regulator CRP</fullName>
    </submittedName>
</protein>
<dbReference type="GO" id="GO:0003677">
    <property type="term" value="F:DNA binding"/>
    <property type="evidence" value="ECO:0007669"/>
    <property type="project" value="UniProtKB-KW"/>
</dbReference>
<keyword evidence="2" id="KW-0238">DNA-binding</keyword>
<organism evidence="6 7">
    <name type="scientific">Chryseobacterium aquaeductus</name>
    <dbReference type="NCBI Taxonomy" id="2675056"/>
    <lineage>
        <taxon>Bacteria</taxon>
        <taxon>Pseudomonadati</taxon>
        <taxon>Bacteroidota</taxon>
        <taxon>Flavobacteriia</taxon>
        <taxon>Flavobacteriales</taxon>
        <taxon>Weeksellaceae</taxon>
        <taxon>Chryseobacterium group</taxon>
        <taxon>Chryseobacterium</taxon>
    </lineage>
</organism>
<feature type="domain" description="HTH crp-type" evidence="5">
    <location>
        <begin position="130"/>
        <end position="197"/>
    </location>
</feature>
<dbReference type="PANTHER" id="PTHR24567">
    <property type="entry name" value="CRP FAMILY TRANSCRIPTIONAL REGULATORY PROTEIN"/>
    <property type="match status" value="1"/>
</dbReference>
<dbReference type="PRINTS" id="PR00034">
    <property type="entry name" value="HTHCRP"/>
</dbReference>
<dbReference type="RefSeq" id="WP_162089112.1">
    <property type="nucleotide sequence ID" value="NZ_CAJIMS010000001.1"/>
</dbReference>
<dbReference type="InterPro" id="IPR000595">
    <property type="entry name" value="cNMP-bd_dom"/>
</dbReference>
<evidence type="ECO:0000313" key="6">
    <source>
        <dbReference type="EMBL" id="CAD7814980.1"/>
    </source>
</evidence>
<reference evidence="6" key="1">
    <citation type="submission" date="2020-12" db="EMBL/GenBank/DDBJ databases">
        <authorList>
            <person name="Rodrigo-Torres L."/>
            <person name="Arahal R. D."/>
            <person name="Lucena T."/>
        </authorList>
    </citation>
    <scope>NUCLEOTIDE SEQUENCE</scope>
    <source>
        <strain evidence="6">CECT 9390</strain>
    </source>
</reference>
<proteinExistence type="predicted"/>
<evidence type="ECO:0000256" key="2">
    <source>
        <dbReference type="ARBA" id="ARBA00023125"/>
    </source>
</evidence>
<evidence type="ECO:0000313" key="7">
    <source>
        <dbReference type="Proteomes" id="UP000662618"/>
    </source>
</evidence>
<dbReference type="InterPro" id="IPR018490">
    <property type="entry name" value="cNMP-bd_dom_sf"/>
</dbReference>
<dbReference type="Proteomes" id="UP000662618">
    <property type="component" value="Unassembled WGS sequence"/>
</dbReference>
<keyword evidence="7" id="KW-1185">Reference proteome</keyword>
<dbReference type="SMART" id="SM00419">
    <property type="entry name" value="HTH_CRP"/>
    <property type="match status" value="1"/>
</dbReference>
<sequence length="197" mass="23126">MINEDLLFSYSAEYKNFKTNDVIFEAGDKPLFYYQITSGKVKINNFNDNGKEFIQGIVGTDENLILTALFTGRPYPLSAQAIEDCQLIRLPKQNFLNLLKQNPEHYVTMVNYISENMYYKYIMLQSLSFQNPENKLKTLMNYLKDQHQDQSPYSFQIPYTRQQLASITGLSVETVIRVIKIMEKNEILKIQNRKIFF</sequence>
<dbReference type="InterPro" id="IPR014710">
    <property type="entry name" value="RmlC-like_jellyroll"/>
</dbReference>
<dbReference type="AlphaFoldDB" id="A0A9N8MIU6"/>
<dbReference type="Pfam" id="PF13545">
    <property type="entry name" value="HTH_Crp_2"/>
    <property type="match status" value="1"/>
</dbReference>
<dbReference type="PANTHER" id="PTHR24567:SF28">
    <property type="entry name" value="LISTERIOLYSIN REGULATORY PROTEIN"/>
    <property type="match status" value="1"/>
</dbReference>
<evidence type="ECO:0000259" key="5">
    <source>
        <dbReference type="PROSITE" id="PS51063"/>
    </source>
</evidence>
<dbReference type="Pfam" id="PF00027">
    <property type="entry name" value="cNMP_binding"/>
    <property type="match status" value="1"/>
</dbReference>
<dbReference type="InterPro" id="IPR036390">
    <property type="entry name" value="WH_DNA-bd_sf"/>
</dbReference>
<dbReference type="CDD" id="cd00038">
    <property type="entry name" value="CAP_ED"/>
    <property type="match status" value="1"/>
</dbReference>
<dbReference type="InterPro" id="IPR036388">
    <property type="entry name" value="WH-like_DNA-bd_sf"/>
</dbReference>
<dbReference type="Gene3D" id="2.60.120.10">
    <property type="entry name" value="Jelly Rolls"/>
    <property type="match status" value="1"/>
</dbReference>
<dbReference type="GO" id="GO:0005829">
    <property type="term" value="C:cytosol"/>
    <property type="evidence" value="ECO:0007669"/>
    <property type="project" value="TreeGrafter"/>
</dbReference>
<keyword evidence="1" id="KW-0805">Transcription regulation</keyword>
<dbReference type="SUPFAM" id="SSF51206">
    <property type="entry name" value="cAMP-binding domain-like"/>
    <property type="match status" value="1"/>
</dbReference>
<dbReference type="InterPro" id="IPR050397">
    <property type="entry name" value="Env_Response_Regulators"/>
</dbReference>
<dbReference type="EMBL" id="CAJIMS010000001">
    <property type="protein sequence ID" value="CAD7814980.1"/>
    <property type="molecule type" value="Genomic_DNA"/>
</dbReference>
<dbReference type="PROSITE" id="PS50042">
    <property type="entry name" value="CNMP_BINDING_3"/>
    <property type="match status" value="1"/>
</dbReference>
<keyword evidence="3" id="KW-0804">Transcription</keyword>
<dbReference type="InterPro" id="IPR012318">
    <property type="entry name" value="HTH_CRP"/>
</dbReference>
<dbReference type="SUPFAM" id="SSF46785">
    <property type="entry name" value="Winged helix' DNA-binding domain"/>
    <property type="match status" value="1"/>
</dbReference>
<dbReference type="PROSITE" id="PS51063">
    <property type="entry name" value="HTH_CRP_2"/>
    <property type="match status" value="1"/>
</dbReference>
<dbReference type="GO" id="GO:0003700">
    <property type="term" value="F:DNA-binding transcription factor activity"/>
    <property type="evidence" value="ECO:0007669"/>
    <property type="project" value="TreeGrafter"/>
</dbReference>
<accession>A0A9N8MIU6</accession>
<evidence type="ECO:0000256" key="3">
    <source>
        <dbReference type="ARBA" id="ARBA00023163"/>
    </source>
</evidence>
<evidence type="ECO:0000256" key="1">
    <source>
        <dbReference type="ARBA" id="ARBA00023015"/>
    </source>
</evidence>
<feature type="domain" description="Cyclic nucleotide-binding" evidence="4">
    <location>
        <begin position="15"/>
        <end position="99"/>
    </location>
</feature>
<comment type="caution">
    <text evidence="6">The sequence shown here is derived from an EMBL/GenBank/DDBJ whole genome shotgun (WGS) entry which is preliminary data.</text>
</comment>
<dbReference type="Gene3D" id="1.10.10.10">
    <property type="entry name" value="Winged helix-like DNA-binding domain superfamily/Winged helix DNA-binding domain"/>
    <property type="match status" value="1"/>
</dbReference>
<name>A0A9N8MIU6_9FLAO</name>
<evidence type="ECO:0000259" key="4">
    <source>
        <dbReference type="PROSITE" id="PS50042"/>
    </source>
</evidence>
<gene>
    <name evidence="6" type="primary">crp_4</name>
    <name evidence="6" type="ORF">CHRY9390_02896</name>
</gene>
<dbReference type="SMART" id="SM00100">
    <property type="entry name" value="cNMP"/>
    <property type="match status" value="1"/>
</dbReference>